<proteinExistence type="predicted"/>
<feature type="domain" description="LysM" evidence="3">
    <location>
        <begin position="547"/>
        <end position="591"/>
    </location>
</feature>
<dbReference type="PANTHER" id="PTHR33734">
    <property type="entry name" value="LYSM DOMAIN-CONTAINING GPI-ANCHORED PROTEIN 2"/>
    <property type="match status" value="1"/>
</dbReference>
<protein>
    <submittedName>
        <fullName evidence="4">LysM peptidoglycan-binding domain-containing protein</fullName>
    </submittedName>
</protein>
<sequence>MTMKKFVALFALLFAATAGQAANLYILYDDTCMDRLEYAYLNHEDEPPYIVYQVESTPGEKTILEVGPESQIPQDFMPSQFIRCSNAVFDEQLVNAINSNIDRVHMVVQKGNRYFVSPIIFASRFMRSDNFIVYDSPKYRFQFDLDRGTIGENIALQNPKAKVYFEGRLDNECSGAYLFHQYAEFDGSPHTDLVLIPEVGIVEKRNGINVDDALNNTLRLQRVNGRKLDRHLKRICQGITDDTPPTPAEQDFVAKTAQPEFYTVGQQPESYSNEAYTAPEDPLAQVARSPLPAAPQDKAQTHTVKKGETLYRIAKNYGVTVAQIREWNQKGSSNTIYPGEALQVSATPKPSAEPVLTAKGGAEPMMAASNPPRYESRPTQMTEGGEHQKYHLVKPGETVASIALKYGYTEPRFREMNGLSENTFARVGQQLRITDCPCDCDEQAPANSPAPQSYGQTATARIPSATSATSGLQAKGATQEEQEAFSGSAIDFDAPAANQQVDGNYNTPYFLDRAATPQPAPQSYYAPSAAASSPAQYNAVPAQPTRTVYIVKEGDSLYSIARNYGTTVEQLRAINNLERNEVLVPYQRIYLN</sequence>
<dbReference type="PROSITE" id="PS51782">
    <property type="entry name" value="LYSM"/>
    <property type="match status" value="3"/>
</dbReference>
<keyword evidence="5" id="KW-1185">Reference proteome</keyword>
<dbReference type="Proteomes" id="UP000321580">
    <property type="component" value="Unassembled WGS sequence"/>
</dbReference>
<feature type="domain" description="LysM" evidence="3">
    <location>
        <begin position="300"/>
        <end position="344"/>
    </location>
</feature>
<reference evidence="4 5" key="1">
    <citation type="submission" date="2019-08" db="EMBL/GenBank/DDBJ databases">
        <title>Genome of Phaeodactylibacter luteus.</title>
        <authorList>
            <person name="Bowman J.P."/>
        </authorList>
    </citation>
    <scope>NUCLEOTIDE SEQUENCE [LARGE SCALE GENOMIC DNA]</scope>
    <source>
        <strain evidence="4 5">KCTC 42180</strain>
    </source>
</reference>
<evidence type="ECO:0000256" key="2">
    <source>
        <dbReference type="SAM" id="SignalP"/>
    </source>
</evidence>
<organism evidence="4 5">
    <name type="scientific">Phaeodactylibacter luteus</name>
    <dbReference type="NCBI Taxonomy" id="1564516"/>
    <lineage>
        <taxon>Bacteria</taxon>
        <taxon>Pseudomonadati</taxon>
        <taxon>Bacteroidota</taxon>
        <taxon>Saprospiria</taxon>
        <taxon>Saprospirales</taxon>
        <taxon>Haliscomenobacteraceae</taxon>
        <taxon>Phaeodactylibacter</taxon>
    </lineage>
</organism>
<evidence type="ECO:0000313" key="5">
    <source>
        <dbReference type="Proteomes" id="UP000321580"/>
    </source>
</evidence>
<dbReference type="InterPro" id="IPR036779">
    <property type="entry name" value="LysM_dom_sf"/>
</dbReference>
<name>A0A5C6S705_9BACT</name>
<accession>A0A5C6S705</accession>
<comment type="caution">
    <text evidence="4">The sequence shown here is derived from an EMBL/GenBank/DDBJ whole genome shotgun (WGS) entry which is preliminary data.</text>
</comment>
<dbReference type="PANTHER" id="PTHR33734:SF22">
    <property type="entry name" value="MEMBRANE-BOUND LYTIC MUREIN TRANSGLYCOSYLASE D"/>
    <property type="match status" value="1"/>
</dbReference>
<gene>
    <name evidence="4" type="ORF">FRY97_01035</name>
</gene>
<evidence type="ECO:0000313" key="4">
    <source>
        <dbReference type="EMBL" id="TXB69424.1"/>
    </source>
</evidence>
<dbReference type="Gene3D" id="3.10.350.10">
    <property type="entry name" value="LysM domain"/>
    <property type="match status" value="3"/>
</dbReference>
<feature type="chain" id="PRO_5022897110" evidence="2">
    <location>
        <begin position="22"/>
        <end position="592"/>
    </location>
</feature>
<feature type="domain" description="LysM" evidence="3">
    <location>
        <begin position="389"/>
        <end position="433"/>
    </location>
</feature>
<dbReference type="Pfam" id="PF01476">
    <property type="entry name" value="LysM"/>
    <property type="match status" value="3"/>
</dbReference>
<dbReference type="InterPro" id="IPR018392">
    <property type="entry name" value="LysM"/>
</dbReference>
<feature type="region of interest" description="Disordered" evidence="1">
    <location>
        <begin position="362"/>
        <end position="381"/>
    </location>
</feature>
<evidence type="ECO:0000259" key="3">
    <source>
        <dbReference type="PROSITE" id="PS51782"/>
    </source>
</evidence>
<dbReference type="SUPFAM" id="SSF54106">
    <property type="entry name" value="LysM domain"/>
    <property type="match status" value="3"/>
</dbReference>
<feature type="signal peptide" evidence="2">
    <location>
        <begin position="1"/>
        <end position="21"/>
    </location>
</feature>
<keyword evidence="2" id="KW-0732">Signal</keyword>
<feature type="region of interest" description="Disordered" evidence="1">
    <location>
        <begin position="465"/>
        <end position="485"/>
    </location>
</feature>
<dbReference type="AlphaFoldDB" id="A0A5C6S705"/>
<dbReference type="EMBL" id="VOOR01000002">
    <property type="protein sequence ID" value="TXB69424.1"/>
    <property type="molecule type" value="Genomic_DNA"/>
</dbReference>
<evidence type="ECO:0000256" key="1">
    <source>
        <dbReference type="SAM" id="MobiDB-lite"/>
    </source>
</evidence>
<dbReference type="OrthoDB" id="2149800at2"/>
<dbReference type="CDD" id="cd00118">
    <property type="entry name" value="LysM"/>
    <property type="match status" value="3"/>
</dbReference>
<dbReference type="SMART" id="SM00257">
    <property type="entry name" value="LysM"/>
    <property type="match status" value="3"/>
</dbReference>